<comment type="caution">
    <text evidence="1">The sequence shown here is derived from an EMBL/GenBank/DDBJ whole genome shotgun (WGS) entry which is preliminary data.</text>
</comment>
<organism evidence="1 2">
    <name type="scientific">Mycobacterium parascrofulaceum ATCC BAA-614</name>
    <dbReference type="NCBI Taxonomy" id="525368"/>
    <lineage>
        <taxon>Bacteria</taxon>
        <taxon>Bacillati</taxon>
        <taxon>Actinomycetota</taxon>
        <taxon>Actinomycetes</taxon>
        <taxon>Mycobacteriales</taxon>
        <taxon>Mycobacteriaceae</taxon>
        <taxon>Mycobacterium</taxon>
        <taxon>Mycobacterium simiae complex</taxon>
    </lineage>
</organism>
<dbReference type="HOGENOM" id="CLU_3226422_0_0_11"/>
<accession>D5PFT8</accession>
<dbReference type="Proteomes" id="UP000003653">
    <property type="component" value="Unassembled WGS sequence"/>
</dbReference>
<evidence type="ECO:0000313" key="1">
    <source>
        <dbReference type="EMBL" id="EFG75051.1"/>
    </source>
</evidence>
<feature type="non-terminal residue" evidence="1">
    <location>
        <position position="1"/>
    </location>
</feature>
<sequence length="43" mass="4838">RIAAARRPGNCESLTKSIRECLNLLRRYSTRIGHVNRTGPTAK</sequence>
<protein>
    <submittedName>
        <fullName evidence="1">Uncharacterized protein</fullName>
    </submittedName>
</protein>
<keyword evidence="2" id="KW-1185">Reference proteome</keyword>
<name>D5PFT8_9MYCO</name>
<proteinExistence type="predicted"/>
<gene>
    <name evidence="1" type="ORF">HMPREF0591_5032</name>
</gene>
<evidence type="ECO:0000313" key="2">
    <source>
        <dbReference type="Proteomes" id="UP000003653"/>
    </source>
</evidence>
<reference evidence="1 2" key="1">
    <citation type="submission" date="2010-04" db="EMBL/GenBank/DDBJ databases">
        <authorList>
            <person name="Muzny D."/>
            <person name="Qin X."/>
            <person name="Deng J."/>
            <person name="Jiang H."/>
            <person name="Liu Y."/>
            <person name="Qu J."/>
            <person name="Song X.-Z."/>
            <person name="Zhang L."/>
            <person name="Thornton R."/>
            <person name="Coyle M."/>
            <person name="Francisco L."/>
            <person name="Jackson L."/>
            <person name="Javaid M."/>
            <person name="Korchina V."/>
            <person name="Kovar C."/>
            <person name="Mata R."/>
            <person name="Mathew T."/>
            <person name="Ngo R."/>
            <person name="Nguyen L."/>
            <person name="Nguyen N."/>
            <person name="Okwuonu G."/>
            <person name="Ongeri F."/>
            <person name="Pham C."/>
            <person name="Simmons D."/>
            <person name="Wilczek-Boney K."/>
            <person name="Hale W."/>
            <person name="Jakkamsetti A."/>
            <person name="Pham P."/>
            <person name="Ruth R."/>
            <person name="San Lucas F."/>
            <person name="Warren J."/>
            <person name="Zhang J."/>
            <person name="Zhao Z."/>
            <person name="Zhou C."/>
            <person name="Zhu D."/>
            <person name="Lee S."/>
            <person name="Bess C."/>
            <person name="Blankenburg K."/>
            <person name="Forbes L."/>
            <person name="Fu Q."/>
            <person name="Gubbala S."/>
            <person name="Hirani K."/>
            <person name="Jayaseelan J.C."/>
            <person name="Lara F."/>
            <person name="Munidasa M."/>
            <person name="Palculict T."/>
            <person name="Patil S."/>
            <person name="Pu L.-L."/>
            <person name="Saada N."/>
            <person name="Tang L."/>
            <person name="Weissenberger G."/>
            <person name="Zhu Y."/>
            <person name="Hemphill L."/>
            <person name="Shang Y."/>
            <person name="Youmans B."/>
            <person name="Ayvaz T."/>
            <person name="Ross M."/>
            <person name="Santibanez J."/>
            <person name="Aqrawi P."/>
            <person name="Gross S."/>
            <person name="Joshi V."/>
            <person name="Fowler G."/>
            <person name="Nazareth L."/>
            <person name="Reid J."/>
            <person name="Worley K."/>
            <person name="Petrosino J."/>
            <person name="Highlander S."/>
            <person name="Gibbs R."/>
        </authorList>
    </citation>
    <scope>NUCLEOTIDE SEQUENCE [LARGE SCALE GENOMIC DNA]</scope>
    <source>
        <strain evidence="1 2">ATCC BAA-614</strain>
    </source>
</reference>
<dbReference type="AlphaFoldDB" id="D5PFT8"/>
<dbReference type="EMBL" id="ADNV01000339">
    <property type="protein sequence ID" value="EFG75051.1"/>
    <property type="molecule type" value="Genomic_DNA"/>
</dbReference>